<evidence type="ECO:0000256" key="2">
    <source>
        <dbReference type="SAM" id="MobiDB-lite"/>
    </source>
</evidence>
<dbReference type="InterPro" id="IPR011990">
    <property type="entry name" value="TPR-like_helical_dom_sf"/>
</dbReference>
<dbReference type="GO" id="GO:0036503">
    <property type="term" value="P:ERAD pathway"/>
    <property type="evidence" value="ECO:0007669"/>
    <property type="project" value="TreeGrafter"/>
</dbReference>
<comment type="caution">
    <text evidence="5">The sequence shown here is derived from an EMBL/GenBank/DDBJ whole genome shotgun (WGS) entry which is preliminary data.</text>
</comment>
<dbReference type="SMART" id="SM00671">
    <property type="entry name" value="SEL1"/>
    <property type="match status" value="11"/>
</dbReference>
<dbReference type="Pfam" id="PF08238">
    <property type="entry name" value="Sel1"/>
    <property type="match status" value="11"/>
</dbReference>
<dbReference type="SUPFAM" id="SSF81901">
    <property type="entry name" value="HCP-like"/>
    <property type="match status" value="3"/>
</dbReference>
<organism evidence="5 6">
    <name type="scientific">Artemia franciscana</name>
    <name type="common">Brine shrimp</name>
    <name type="synonym">Artemia sanfranciscana</name>
    <dbReference type="NCBI Taxonomy" id="6661"/>
    <lineage>
        <taxon>Eukaryota</taxon>
        <taxon>Metazoa</taxon>
        <taxon>Ecdysozoa</taxon>
        <taxon>Arthropoda</taxon>
        <taxon>Crustacea</taxon>
        <taxon>Branchiopoda</taxon>
        <taxon>Anostraca</taxon>
        <taxon>Artemiidae</taxon>
        <taxon>Artemia</taxon>
    </lineage>
</organism>
<feature type="transmembrane region" description="Helical" evidence="3">
    <location>
        <begin position="810"/>
        <end position="828"/>
    </location>
</feature>
<protein>
    <submittedName>
        <fullName evidence="5">Uncharacterized protein</fullName>
    </submittedName>
</protein>
<feature type="compositionally biased region" description="Basic and acidic residues" evidence="2">
    <location>
        <begin position="72"/>
        <end position="82"/>
    </location>
</feature>
<keyword evidence="4" id="KW-0732">Signal</keyword>
<dbReference type="AlphaFoldDB" id="A0AA88HAD8"/>
<proteinExistence type="inferred from homology"/>
<reference evidence="5" key="1">
    <citation type="submission" date="2023-07" db="EMBL/GenBank/DDBJ databases">
        <title>Chromosome-level genome assembly of Artemia franciscana.</title>
        <authorList>
            <person name="Jo E."/>
        </authorList>
    </citation>
    <scope>NUCLEOTIDE SEQUENCE</scope>
    <source>
        <tissue evidence="5">Whole body</tissue>
    </source>
</reference>
<dbReference type="EMBL" id="JAVRJZ010000019">
    <property type="protein sequence ID" value="KAK2707828.1"/>
    <property type="molecule type" value="Genomic_DNA"/>
</dbReference>
<dbReference type="InterPro" id="IPR006597">
    <property type="entry name" value="Sel1-like"/>
</dbReference>
<dbReference type="PANTHER" id="PTHR11102:SF147">
    <property type="entry name" value="SEL1L ADAPTOR SUBUNIT OF ERAD E3 UBIQUITIN LIGASE"/>
    <property type="match status" value="1"/>
</dbReference>
<evidence type="ECO:0000256" key="3">
    <source>
        <dbReference type="SAM" id="Phobius"/>
    </source>
</evidence>
<keyword evidence="3" id="KW-1133">Transmembrane helix</keyword>
<evidence type="ECO:0000256" key="4">
    <source>
        <dbReference type="SAM" id="SignalP"/>
    </source>
</evidence>
<evidence type="ECO:0000256" key="1">
    <source>
        <dbReference type="ARBA" id="ARBA00038101"/>
    </source>
</evidence>
<keyword evidence="6" id="KW-1185">Reference proteome</keyword>
<evidence type="ECO:0000313" key="5">
    <source>
        <dbReference type="EMBL" id="KAK2707828.1"/>
    </source>
</evidence>
<feature type="compositionally biased region" description="Basic and acidic residues" evidence="2">
    <location>
        <begin position="31"/>
        <end position="48"/>
    </location>
</feature>
<keyword evidence="3" id="KW-0812">Transmembrane</keyword>
<comment type="similarity">
    <text evidence="1">Belongs to the sel-1 family.</text>
</comment>
<feature type="signal peptide" evidence="4">
    <location>
        <begin position="1"/>
        <end position="21"/>
    </location>
</feature>
<dbReference type="Proteomes" id="UP001187531">
    <property type="component" value="Unassembled WGS sequence"/>
</dbReference>
<feature type="region of interest" description="Disordered" evidence="2">
    <location>
        <begin position="31"/>
        <end position="95"/>
    </location>
</feature>
<accession>A0AA88HAD8</accession>
<name>A0AA88HAD8_ARTSF</name>
<keyword evidence="3" id="KW-0472">Membrane</keyword>
<gene>
    <name evidence="5" type="ORF">QYM36_015495</name>
</gene>
<dbReference type="Gene3D" id="1.25.40.10">
    <property type="entry name" value="Tetratricopeptide repeat domain"/>
    <property type="match status" value="4"/>
</dbReference>
<sequence length="832" mass="92641">MKLTFLVFLLAVTILAECVFCKDLETNRAESDSNKVKYSDENRNKAGNEVDSDSSDIQVTNEADVTIEDDIDNKPGDTETNKETVQNTKGPSLMLDPKAYLDGNEAKIESDMIDEVIKEQKNIIKQLLDSIQFEIFSEDDDDGTEDESNLDKENLTGDNVIEGTMTEITKQIGDSKNRGDQVDVQSDSKEKPEIIVTEAKWNVIQDNMLLKKRKDLESKLLNELLIPNNPVPTSKKKVLTEEEEKAENLYKSAVKRLGYSRPIQIAALDDLKEAAGLGNIKAQERLAWMDLLDFGPTGVPSLTVQAVQIFEKYAAEGSADSQAAIGFLHASGLGGYSPDQAKAMVYLSFGALHGSSFAQMMLGYRHWSGIATSASCERSLDFYRKLAITVADGLLPTGGSVVSRVRLLDEAENQGYTTSILDSDLVEYYQMLAENGDVNAQVKLGQLHYMGGRGVRQDYHKALYYFLQAAEAMNPSALAYLGKMYMEGNEAVPQDNATSYTYFKNAADLNDPIGQSGLGMLYLQGRGVPKDLNNALKYFMLASEQGWVEGHLQLGTMYMNGNGVTRDYKMAVKYFNLAGQSGSTLALFNLAQMHATGTGMLRNCHTAVELYKNVAERGRWSELLMEAYSDYKDGNIVSALYKYMFLSELGFEIAQSNAAYILDKNMVALFGEGETYARALQYWSRAASQNYPPARVKLGDYYYYGLGTSVNYEIAAHHYRIAADQLHDAQAMFNLGWMHENGLGMKQDLHLAKRFYDSAGETSVDAKVPVALALIKLSLLVALRRLKEEGWKSFFSFPRLDIAAIFGPDWDIYLMTILLAFLVTVVYLRRPQ</sequence>
<feature type="chain" id="PRO_5041851711" evidence="4">
    <location>
        <begin position="22"/>
        <end position="832"/>
    </location>
</feature>
<evidence type="ECO:0000313" key="6">
    <source>
        <dbReference type="Proteomes" id="UP001187531"/>
    </source>
</evidence>
<dbReference type="PANTHER" id="PTHR11102">
    <property type="entry name" value="SEL-1-LIKE PROTEIN"/>
    <property type="match status" value="1"/>
</dbReference>
<dbReference type="GO" id="GO:0005789">
    <property type="term" value="C:endoplasmic reticulum membrane"/>
    <property type="evidence" value="ECO:0007669"/>
    <property type="project" value="TreeGrafter"/>
</dbReference>
<dbReference type="EMBL" id="JAVRJZ010000019">
    <property type="protein sequence ID" value="KAK2707830.1"/>
    <property type="molecule type" value="Genomic_DNA"/>
</dbReference>
<dbReference type="InterPro" id="IPR050767">
    <property type="entry name" value="Sel1_AlgK"/>
</dbReference>